<keyword evidence="1" id="KW-1133">Transmembrane helix</keyword>
<protein>
    <submittedName>
        <fullName evidence="3">Predicted membrane protein</fullName>
    </submittedName>
</protein>
<dbReference type="Pfam" id="PF03772">
    <property type="entry name" value="Competence"/>
    <property type="match status" value="1"/>
</dbReference>
<accession>Q97JK2</accession>
<dbReference type="STRING" id="272562.CA_C1272"/>
<dbReference type="InterPro" id="IPR004477">
    <property type="entry name" value="ComEC_N"/>
</dbReference>
<gene>
    <name evidence="3" type="ordered locus">CA_C1272</name>
</gene>
<evidence type="ECO:0000259" key="2">
    <source>
        <dbReference type="Pfam" id="PF03772"/>
    </source>
</evidence>
<keyword evidence="1" id="KW-0812">Transmembrane</keyword>
<dbReference type="KEGG" id="cac:CA_C1272"/>
<evidence type="ECO:0000313" key="4">
    <source>
        <dbReference type="Proteomes" id="UP000000814"/>
    </source>
</evidence>
<feature type="transmembrane region" description="Helical" evidence="1">
    <location>
        <begin position="46"/>
        <end position="72"/>
    </location>
</feature>
<name>Q97JK2_CLOAB</name>
<dbReference type="EMBL" id="AE001437">
    <property type="protein sequence ID" value="AAK79243.1"/>
    <property type="molecule type" value="Genomic_DNA"/>
</dbReference>
<dbReference type="PIR" id="H97056">
    <property type="entry name" value="H97056"/>
</dbReference>
<sequence>MLYYKKISRMFYKLPQKLNESLSLTLSAQIFSVPYAGFVLKNFSGGFILGNLIIVPIYSVLIILGNLGGIFYNVKPIFQHICDLVYILLISCDGLIKLALKITPQIIYMSEITSVSLAFIFFSFILIKKGYKKFKYLPIIFSIGIIINSYNAIPCIECININNKKAFVVKYREYSALITNYKIKDSSQKESILNSLGVKKLVNIKDKYTLRIKNQYTIYFDDSVKIYDKGSKIADIRGDNIYYSKFYTHQYGIIKLDDSDKYSFLGVRATAELIDGKVLVLKGCEK</sequence>
<dbReference type="AlphaFoldDB" id="Q97JK2"/>
<feature type="transmembrane region" description="Helical" evidence="1">
    <location>
        <begin position="134"/>
        <end position="153"/>
    </location>
</feature>
<evidence type="ECO:0000313" key="3">
    <source>
        <dbReference type="EMBL" id="AAK79243.1"/>
    </source>
</evidence>
<reference evidence="3 4" key="1">
    <citation type="journal article" date="2001" name="J. Bacteriol.">
        <title>Genome sequence and comparative analysis of the solvent-producing bacterium Clostridium acetobutylicum.</title>
        <authorList>
            <person name="Nolling J."/>
            <person name="Breton G."/>
            <person name="Omelchenko M.V."/>
            <person name="Makarova K.S."/>
            <person name="Zeng Q."/>
            <person name="Gibson R."/>
            <person name="Lee H.M."/>
            <person name="Dubois J."/>
            <person name="Qiu D."/>
            <person name="Hitti J."/>
            <person name="Wolf Y.I."/>
            <person name="Tatusov R.L."/>
            <person name="Sabathe F."/>
            <person name="Doucette-Stamm L."/>
            <person name="Soucaille P."/>
            <person name="Daly M.J."/>
            <person name="Bennett G.N."/>
            <person name="Koonin E.V."/>
            <person name="Smith D.R."/>
        </authorList>
    </citation>
    <scope>NUCLEOTIDE SEQUENCE [LARGE SCALE GENOMIC DNA]</scope>
    <source>
        <strain evidence="4">ATCC 824 / DSM 792 / JCM 1419 / LMG 5710 / VKM B-1787</strain>
    </source>
</reference>
<feature type="domain" description="ComEC/Rec2-related protein" evidence="2">
    <location>
        <begin position="2"/>
        <end position="125"/>
    </location>
</feature>
<dbReference type="Proteomes" id="UP000000814">
    <property type="component" value="Chromosome"/>
</dbReference>
<feature type="transmembrane region" description="Helical" evidence="1">
    <location>
        <begin position="84"/>
        <end position="100"/>
    </location>
</feature>
<keyword evidence="1" id="KW-0472">Membrane</keyword>
<dbReference type="eggNOG" id="COG0658">
    <property type="taxonomic scope" value="Bacteria"/>
</dbReference>
<evidence type="ECO:0000256" key="1">
    <source>
        <dbReference type="SAM" id="Phobius"/>
    </source>
</evidence>
<organism evidence="3 4">
    <name type="scientific">Clostridium acetobutylicum (strain ATCC 824 / DSM 792 / JCM 1419 / IAM 19013 / LMG 5710 / NBRC 13948 / NRRL B-527 / VKM B-1787 / 2291 / W)</name>
    <dbReference type="NCBI Taxonomy" id="272562"/>
    <lineage>
        <taxon>Bacteria</taxon>
        <taxon>Bacillati</taxon>
        <taxon>Bacillota</taxon>
        <taxon>Clostridia</taxon>
        <taxon>Eubacteriales</taxon>
        <taxon>Clostridiaceae</taxon>
        <taxon>Clostridium</taxon>
    </lineage>
</organism>
<keyword evidence="4" id="KW-1185">Reference proteome</keyword>
<dbReference type="HOGENOM" id="CLU_972181_0_0_9"/>
<proteinExistence type="predicted"/>
<feature type="transmembrane region" description="Helical" evidence="1">
    <location>
        <begin position="106"/>
        <end position="127"/>
    </location>
</feature>